<dbReference type="EMBL" id="JASCZI010062476">
    <property type="protein sequence ID" value="MED6140535.1"/>
    <property type="molecule type" value="Genomic_DNA"/>
</dbReference>
<evidence type="ECO:0000313" key="3">
    <source>
        <dbReference type="Proteomes" id="UP001341840"/>
    </source>
</evidence>
<feature type="region of interest" description="Disordered" evidence="1">
    <location>
        <begin position="102"/>
        <end position="165"/>
    </location>
</feature>
<evidence type="ECO:0000256" key="1">
    <source>
        <dbReference type="SAM" id="MobiDB-lite"/>
    </source>
</evidence>
<protein>
    <submittedName>
        <fullName evidence="2">Uncharacterized protein</fullName>
    </submittedName>
</protein>
<organism evidence="2 3">
    <name type="scientific">Stylosanthes scabra</name>
    <dbReference type="NCBI Taxonomy" id="79078"/>
    <lineage>
        <taxon>Eukaryota</taxon>
        <taxon>Viridiplantae</taxon>
        <taxon>Streptophyta</taxon>
        <taxon>Embryophyta</taxon>
        <taxon>Tracheophyta</taxon>
        <taxon>Spermatophyta</taxon>
        <taxon>Magnoliopsida</taxon>
        <taxon>eudicotyledons</taxon>
        <taxon>Gunneridae</taxon>
        <taxon>Pentapetalae</taxon>
        <taxon>rosids</taxon>
        <taxon>fabids</taxon>
        <taxon>Fabales</taxon>
        <taxon>Fabaceae</taxon>
        <taxon>Papilionoideae</taxon>
        <taxon>50 kb inversion clade</taxon>
        <taxon>dalbergioids sensu lato</taxon>
        <taxon>Dalbergieae</taxon>
        <taxon>Pterocarpus clade</taxon>
        <taxon>Stylosanthes</taxon>
    </lineage>
</organism>
<reference evidence="2 3" key="1">
    <citation type="journal article" date="2023" name="Plants (Basel)">
        <title>Bridging the Gap: Combining Genomics and Transcriptomics Approaches to Understand Stylosanthes scabra, an Orphan Legume from the Brazilian Caatinga.</title>
        <authorList>
            <person name="Ferreira-Neto J.R.C."/>
            <person name="da Silva M.D."/>
            <person name="Binneck E."/>
            <person name="de Melo N.F."/>
            <person name="da Silva R.H."/>
            <person name="de Melo A.L.T.M."/>
            <person name="Pandolfi V."/>
            <person name="Bustamante F.O."/>
            <person name="Brasileiro-Vidal A.C."/>
            <person name="Benko-Iseppon A.M."/>
        </authorList>
    </citation>
    <scope>NUCLEOTIDE SEQUENCE [LARGE SCALE GENOMIC DNA]</scope>
    <source>
        <tissue evidence="2">Leaves</tissue>
    </source>
</reference>
<gene>
    <name evidence="2" type="ORF">PIB30_094177</name>
</gene>
<proteinExistence type="predicted"/>
<name>A0ABU6SW31_9FABA</name>
<comment type="caution">
    <text evidence="2">The sequence shown here is derived from an EMBL/GenBank/DDBJ whole genome shotgun (WGS) entry which is preliminary data.</text>
</comment>
<evidence type="ECO:0000313" key="2">
    <source>
        <dbReference type="EMBL" id="MED6140535.1"/>
    </source>
</evidence>
<sequence length="188" mass="21603">MIKIVTNANQHFDSRAKSRGVHEVAPSESTMLAKTLEELVAMVKEIKEGQQAYTATLKQNPNTSYVKPTRHCGICSCNSHYTDECPQLQDDNVVAATQDFFEPTANPPYNRQYRNQGWRDDQPVRGNPPQQQQPYTYSQPQNSQNVRYQPPHNRQQPYPANNPPFNIDKAIRIYQKENQEIRADSQVV</sequence>
<dbReference type="Proteomes" id="UP001341840">
    <property type="component" value="Unassembled WGS sequence"/>
</dbReference>
<accession>A0ABU6SW31</accession>
<feature type="compositionally biased region" description="Low complexity" evidence="1">
    <location>
        <begin position="127"/>
        <end position="144"/>
    </location>
</feature>
<keyword evidence="3" id="KW-1185">Reference proteome</keyword>